<evidence type="ECO:0000256" key="1">
    <source>
        <dbReference type="ARBA" id="ARBA00093462"/>
    </source>
</evidence>
<feature type="region of interest" description="Disordered" evidence="2">
    <location>
        <begin position="390"/>
        <end position="440"/>
    </location>
</feature>
<dbReference type="AlphaFoldDB" id="A0A163G727"/>
<feature type="domain" description="Replicative helicase loading/DNA remodeling protein DnaB N-terminal winged helix" evidence="4">
    <location>
        <begin position="10"/>
        <end position="255"/>
    </location>
</feature>
<comment type="similarity">
    <text evidence="1">Belongs to the DnaB/DnaD family.</text>
</comment>
<dbReference type="EMBL" id="LQNT01000001">
    <property type="protein sequence ID" value="KZE39837.1"/>
    <property type="molecule type" value="Genomic_DNA"/>
</dbReference>
<accession>A0A163G727</accession>
<dbReference type="Proteomes" id="UP000076490">
    <property type="component" value="Unassembled WGS sequence"/>
</dbReference>
<evidence type="ECO:0000313" key="6">
    <source>
        <dbReference type="Proteomes" id="UP000076490"/>
    </source>
</evidence>
<feature type="compositionally biased region" description="Basic and acidic residues" evidence="2">
    <location>
        <begin position="415"/>
        <end position="440"/>
    </location>
</feature>
<evidence type="ECO:0000256" key="2">
    <source>
        <dbReference type="SAM" id="MobiDB-lite"/>
    </source>
</evidence>
<dbReference type="Pfam" id="PF07261">
    <property type="entry name" value="DnaB_2"/>
    <property type="match status" value="1"/>
</dbReference>
<name>A0A163G727_9BACL</name>
<feature type="domain" description="DnaB/C C-terminal" evidence="3">
    <location>
        <begin position="314"/>
        <end position="378"/>
    </location>
</feature>
<dbReference type="Pfam" id="PF25888">
    <property type="entry name" value="WHD_DnaB"/>
    <property type="match status" value="1"/>
</dbReference>
<dbReference type="InterPro" id="IPR006343">
    <property type="entry name" value="DnaB/C_C"/>
</dbReference>
<sequence>MNPLYKELQPSDAYCVRLPYPFSDFDRQILTALYQPLIGHGAMAVFFALWGEAEREGTVESTHYHLLNLLDMPVGTLFDARLSLEGIGLLKTYRKNEGEARSFLYELKPPLDPDTFFHDPILSMFLFGRVGAQTYKRLRGRFLNPPVPEGYEEVSRSFPEVYKSIKAGTMEEDTDTYESDQRAHKLAFSGHPFDFPLMMEGLSAQLVPRKAFTPAVKEMIVRIAFLYGLSPIDMQQVVLLAIDADGNLTEDRLKRAAADYYKLSRSNTAPKITKIMASPEKTAASDEPKTKEDELILYFETTSPVEMLKDINGGREPMQVDVKLAQKLVLEHNLPAGVVNVLLQYVWLRNDGKLTNNYVERIASHWMAKKVDNVKDALELARTEHDKYMKWKQEGGGTQRSRKPGAKTEAVPDWFYRKENKPEAEKEPKAEDKDPDVEARRIRLMEKFGMTKGGVN</sequence>
<evidence type="ECO:0000259" key="3">
    <source>
        <dbReference type="Pfam" id="PF07261"/>
    </source>
</evidence>
<proteinExistence type="inferred from homology"/>
<gene>
    <name evidence="5" type="ORF">AV656_00655</name>
</gene>
<reference evidence="5 6" key="1">
    <citation type="submission" date="2016-01" db="EMBL/GenBank/DDBJ databases">
        <title>Whole genome sequencing of Bhargavaea cecembensis T14.</title>
        <authorList>
            <person name="Hong K.W."/>
        </authorList>
    </citation>
    <scope>NUCLEOTIDE SEQUENCE [LARGE SCALE GENOMIC DNA]</scope>
    <source>
        <strain evidence="5 6">T14</strain>
    </source>
</reference>
<dbReference type="InterPro" id="IPR058660">
    <property type="entry name" value="WHD_DnaB"/>
</dbReference>
<dbReference type="OrthoDB" id="2082007at2"/>
<evidence type="ECO:0000259" key="4">
    <source>
        <dbReference type="Pfam" id="PF25888"/>
    </source>
</evidence>
<organism evidence="5 6">
    <name type="scientific">Bhargavaea cecembensis</name>
    <dbReference type="NCBI Taxonomy" id="394098"/>
    <lineage>
        <taxon>Bacteria</taxon>
        <taxon>Bacillati</taxon>
        <taxon>Bacillota</taxon>
        <taxon>Bacilli</taxon>
        <taxon>Bacillales</taxon>
        <taxon>Caryophanaceae</taxon>
        <taxon>Bhargavaea</taxon>
    </lineage>
</organism>
<evidence type="ECO:0000313" key="5">
    <source>
        <dbReference type="EMBL" id="KZE39837.1"/>
    </source>
</evidence>
<dbReference type="RefSeq" id="WP_063177844.1">
    <property type="nucleotide sequence ID" value="NZ_LQNT01000001.1"/>
</dbReference>
<comment type="caution">
    <text evidence="5">The sequence shown here is derived from an EMBL/GenBank/DDBJ whole genome shotgun (WGS) entry which is preliminary data.</text>
</comment>
<protein>
    <submittedName>
        <fullName evidence="5">Uncharacterized protein</fullName>
    </submittedName>
</protein>